<reference evidence="3 4" key="2">
    <citation type="submission" date="2018-06" db="EMBL/GenBank/DDBJ databases">
        <title>Metagenomic assembly of (sub)arctic Cyanobacteria and their associated microbiome from non-axenic cultures.</title>
        <authorList>
            <person name="Baurain D."/>
        </authorList>
    </citation>
    <scope>NUCLEOTIDE SEQUENCE [LARGE SCALE GENOMIC DNA]</scope>
    <source>
        <strain evidence="3">ULC129bin1</strain>
    </source>
</reference>
<dbReference type="NCBIfam" id="NF041492">
    <property type="entry name" value="MobF"/>
    <property type="match status" value="1"/>
</dbReference>
<organism evidence="3 4">
    <name type="scientific">Leptolyngbya foveolarum</name>
    <dbReference type="NCBI Taxonomy" id="47253"/>
    <lineage>
        <taxon>Bacteria</taxon>
        <taxon>Bacillati</taxon>
        <taxon>Cyanobacteriota</taxon>
        <taxon>Cyanophyceae</taxon>
        <taxon>Leptolyngbyales</taxon>
        <taxon>Leptolyngbyaceae</taxon>
        <taxon>Leptolyngbya group</taxon>
        <taxon>Leptolyngbya</taxon>
    </lineage>
</organism>
<dbReference type="SUPFAM" id="SSF55464">
    <property type="entry name" value="Origin of replication-binding domain, RBD-like"/>
    <property type="match status" value="1"/>
</dbReference>
<dbReference type="InterPro" id="IPR014862">
    <property type="entry name" value="TrwC"/>
</dbReference>
<gene>
    <name evidence="3" type="ORF">DCF25_19365</name>
</gene>
<dbReference type="InterPro" id="IPR027351">
    <property type="entry name" value="(+)RNA_virus_helicase_core_dom"/>
</dbReference>
<accession>A0A2W4TUV7</accession>
<dbReference type="NCBIfam" id="TIGR02686">
    <property type="entry name" value="relax_trwC"/>
    <property type="match status" value="1"/>
</dbReference>
<evidence type="ECO:0000313" key="4">
    <source>
        <dbReference type="Proteomes" id="UP000249354"/>
    </source>
</evidence>
<dbReference type="SUPFAM" id="SSF52540">
    <property type="entry name" value="P-loop containing nucleoside triphosphate hydrolases"/>
    <property type="match status" value="2"/>
</dbReference>
<dbReference type="EMBL" id="QBMC01000183">
    <property type="protein sequence ID" value="PZO11454.1"/>
    <property type="molecule type" value="Genomic_DNA"/>
</dbReference>
<evidence type="ECO:0000313" key="3">
    <source>
        <dbReference type="EMBL" id="PZO11454.1"/>
    </source>
</evidence>
<dbReference type="Pfam" id="PF13604">
    <property type="entry name" value="AAA_30"/>
    <property type="match status" value="1"/>
</dbReference>
<dbReference type="Pfam" id="PF08751">
    <property type="entry name" value="TrwC"/>
    <property type="match status" value="1"/>
</dbReference>
<proteinExistence type="predicted"/>
<reference evidence="4" key="1">
    <citation type="submission" date="2018-04" db="EMBL/GenBank/DDBJ databases">
        <authorList>
            <person name="Cornet L."/>
        </authorList>
    </citation>
    <scope>NUCLEOTIDE SEQUENCE [LARGE SCALE GENOMIC DNA]</scope>
</reference>
<dbReference type="InterPro" id="IPR014059">
    <property type="entry name" value="TraI/TrwC_relax"/>
</dbReference>
<comment type="caution">
    <text evidence="3">The sequence shown here is derived from an EMBL/GenBank/DDBJ whole genome shotgun (WGS) entry which is preliminary data.</text>
</comment>
<dbReference type="GO" id="GO:0005524">
    <property type="term" value="F:ATP binding"/>
    <property type="evidence" value="ECO:0007669"/>
    <property type="project" value="InterPro"/>
</dbReference>
<evidence type="ECO:0000259" key="1">
    <source>
        <dbReference type="Pfam" id="PF01443"/>
    </source>
</evidence>
<dbReference type="AlphaFoldDB" id="A0A2W4TUV7"/>
<feature type="domain" description="(+)RNA virus helicase C-terminal" evidence="1">
    <location>
        <begin position="790"/>
        <end position="850"/>
    </location>
</feature>
<feature type="domain" description="TrwC relaxase" evidence="2">
    <location>
        <begin position="9"/>
        <end position="289"/>
    </location>
</feature>
<dbReference type="Gene3D" id="3.40.50.300">
    <property type="entry name" value="P-loop containing nucleotide triphosphate hydrolases"/>
    <property type="match status" value="2"/>
</dbReference>
<sequence>MLSLANVSAAQAENYYERDDYYTQGDPDLQSDTRWQGKGAATLNLTGPVDKQIFQQLLHGQTPEGKLLHSKAIQKDNHRAATDYTFSAPKSVSIAALIQKDSRVIAAHDQAVETAIAVLEERYSQTRVRRGPGIREKVQTGNVIAATFRHETSREQDPQLHTHCVIINATQLANGKWQSLSNEEVLNNQKLLGEIYQNELAVQMRQCGYEIEPNGSGQFECKGYDESLLNLFSTRTQQIEQYIKRWETAVKEARGKPLNARQKKQATLATRLRKKSVPREVLLDGWHRAISIGEVQLPATPIAAPNESETIAAQPDNSAAIAAVAGVGHASERESVFRRERAERFALEHHLGQQSFAALQSAMTDAGLIAAKNRHTTQAAIERELDTISIMESGQGQTDAISNYAQVDRLLSPERSLTAGQYDAIHKTALSTDQFIAWQGVAGAGKTYSLKLLAQLATEQGYEVSGYAPSAQAANTLSEEASIESNTVASLLHSKGDHNDQAGQKKALWIVDEAGLLSAKDAHELLKKAQAENVRVILVGDLRQLSAVEAGNPFKSLQIAGIETCYLEESRRQKTDALRAAVVCLAAGEQREGLSQLDRAGMVHEVSDMDSRRRQIVIDYISQPSEVREQTLVLCGTNVERLALTAELRAALQMEGSLGDDRFKLRSLRALDRTKAQLKYAAAYSEGEVVVPVRDYRRYGLEKNVQYTVTRRDVAHNIVTVAGRQGEAIAFDPSRCADKTTYAVQEIAIARGDQLRWTRNDRERGLRNGQLVKVEAIDTNGTATLRDADGQETTLKLTGQQYLDYALVSTTYSSQGKTAERVLVVADGTLSKESLYVAVSRAKTNLSLYTADREKLFKQAERSAAKENPSDYLTLFNLVNPDAQNQKTARTARELRGADQSEYLVDRVGECVAHSHRAAVRRDRAATAGSEPVESRAASLSPQYVADVRGVVAGITERLSVEGLRRQADRIGAAAQGIIDSAGQLAATAAAVARLDGQLERKAERLNGVTKSTVGQRPSTQGDGVAEVILKSIAPGDLARYQAQIAKAKAIEQPIEKKQVAEQDGKRRRRREIYQQYAAKFVGKSVYECDHLVVRQLMSELLTERGGQRLSDDEIGKVGSILLQGPVAQELKQTQGKDAGVAYAMEVLTKAQEIVEKAQQSNRSLKRSQDEGMER</sequence>
<dbReference type="InterPro" id="IPR027417">
    <property type="entry name" value="P-loop_NTPase"/>
</dbReference>
<dbReference type="Proteomes" id="UP000249354">
    <property type="component" value="Unassembled WGS sequence"/>
</dbReference>
<protein>
    <submittedName>
        <fullName evidence="3">Uncharacterized protein</fullName>
    </submittedName>
</protein>
<dbReference type="CDD" id="cd18809">
    <property type="entry name" value="SF1_C_RecD"/>
    <property type="match status" value="1"/>
</dbReference>
<evidence type="ECO:0000259" key="2">
    <source>
        <dbReference type="Pfam" id="PF08751"/>
    </source>
</evidence>
<name>A0A2W4TUV7_9CYAN</name>
<dbReference type="Pfam" id="PF01443">
    <property type="entry name" value="Viral_helicase1"/>
    <property type="match status" value="1"/>
</dbReference>